<dbReference type="CDD" id="cd20083">
    <property type="entry name" value="XPF_nuclease_EME"/>
    <property type="match status" value="1"/>
</dbReference>
<dbReference type="FunFam" id="1.10.150.670:FF:000007">
    <property type="entry name" value="Crossover junction endonuclease EME1B"/>
    <property type="match status" value="1"/>
</dbReference>
<keyword evidence="15" id="KW-0233">DNA recombination</keyword>
<feature type="region of interest" description="Disordered" evidence="23">
    <location>
        <begin position="174"/>
        <end position="214"/>
    </location>
</feature>
<keyword evidence="8" id="KW-0255">Endonuclease</keyword>
<keyword evidence="10" id="KW-0498">Mitosis</keyword>
<proteinExistence type="inferred from homology"/>
<comment type="cofactor">
    <cofactor evidence="2">
        <name>Mg(2+)</name>
        <dbReference type="ChEBI" id="CHEBI:18420"/>
    </cofactor>
</comment>
<evidence type="ECO:0000313" key="25">
    <source>
        <dbReference type="EMBL" id="VDD13070.1"/>
    </source>
</evidence>
<dbReference type="InterPro" id="IPR047524">
    <property type="entry name" value="XPF_nuclease_EME1_plant/arthr"/>
</dbReference>
<evidence type="ECO:0000256" key="3">
    <source>
        <dbReference type="ARBA" id="ARBA00004123"/>
    </source>
</evidence>
<reference evidence="25" key="1">
    <citation type="submission" date="2018-11" db="EMBL/GenBank/DDBJ databases">
        <authorList>
            <consortium name="Genoscope - CEA"/>
            <person name="William W."/>
        </authorList>
    </citation>
    <scope>NUCLEOTIDE SEQUENCE</scope>
</reference>
<evidence type="ECO:0000256" key="2">
    <source>
        <dbReference type="ARBA" id="ARBA00001946"/>
    </source>
</evidence>
<keyword evidence="12" id="KW-0106">Calcium</keyword>
<dbReference type="GO" id="GO:0051321">
    <property type="term" value="P:meiotic cell cycle"/>
    <property type="evidence" value="ECO:0007669"/>
    <property type="project" value="UniProtKB-KW"/>
</dbReference>
<evidence type="ECO:0000256" key="23">
    <source>
        <dbReference type="SAM" id="MobiDB-lite"/>
    </source>
</evidence>
<evidence type="ECO:0000256" key="14">
    <source>
        <dbReference type="ARBA" id="ARBA00023054"/>
    </source>
</evidence>
<dbReference type="GO" id="GO:0016787">
    <property type="term" value="F:hydrolase activity"/>
    <property type="evidence" value="ECO:0007669"/>
    <property type="project" value="UniProtKB-KW"/>
</dbReference>
<feature type="coiled-coil region" evidence="22">
    <location>
        <begin position="361"/>
        <end position="391"/>
    </location>
</feature>
<evidence type="ECO:0000256" key="18">
    <source>
        <dbReference type="ARBA" id="ARBA00023254"/>
    </source>
</evidence>
<evidence type="ECO:0000256" key="15">
    <source>
        <dbReference type="ARBA" id="ARBA00023172"/>
    </source>
</evidence>
<dbReference type="GO" id="GO:0048476">
    <property type="term" value="C:Holliday junction resolvase complex"/>
    <property type="evidence" value="ECO:0007669"/>
    <property type="project" value="InterPro"/>
</dbReference>
<sequence length="700" mass="77935">MVAQGFTVDLDKPLAFQVGHLGEAYDEWVHQPIVTKEGPRFFHSDFWEFGGRFLSFGCQLLSGASPYANVIVKPFQGKHGTLSYPRIPSQAPNGPPSTRLSSCLNSYYVLSSLEPCEANRNSFSCTCIVWRRPVRLCDVRSYSLLPSPCQPNYTSNQKPQVQFLSPSLSMSYPIFISDDDATPPPPFPSNKRPRKNPPTSTIEPEASSSPLLVDDDDDVTVVKCPLGSAAGSSSRRREEILSGVISLDSDSEDTPGAGAETSNKYGPTILVDSLEQPCRLEPLTSDSDSDNSTDWLRGPSSQSSLPKVAIEVDSYQENEDVSVEKMSRQKQASSSKSPSLSGNAFPRKRLSNDERLRAAEEKKLKKEVSKLQRAASRAEEAEKRKLDKEMQKLGKGKLAIKSIVAEIDLQLIEGALGAPLITLFAEKCITYRVTSNPIKSSIVWTMTTPPEDVSQVRYSRIKIPYVLLVYEAEEFCNLVANERLLENVSRVRDQYPSYTVCYLTNKLISYVEKREKKDYNVGKSNGWKRPPIDVVLAKLTTHYDRVHSRHCIDGPEVAAHVVGLTSSLASYHFRKKSSWLSVKAEGVVASMDSVDKHLIKKSPWLKALIAIPKVQPRYAIAVGKKYPTMKSLLKVYMDPNKSEQEKELLLKDLKLEGLTGKDTNLGIVGSKRIYRVLMSRTGELKTDEVASQIYSPHDLD</sequence>
<dbReference type="EMBL" id="LR031576">
    <property type="protein sequence ID" value="VDD13070.1"/>
    <property type="molecule type" value="Genomic_DNA"/>
</dbReference>
<evidence type="ECO:0000256" key="9">
    <source>
        <dbReference type="ARBA" id="ARBA00022763"/>
    </source>
</evidence>
<evidence type="ECO:0000256" key="12">
    <source>
        <dbReference type="ARBA" id="ARBA00022837"/>
    </source>
</evidence>
<evidence type="ECO:0000256" key="17">
    <source>
        <dbReference type="ARBA" id="ARBA00023242"/>
    </source>
</evidence>
<keyword evidence="11" id="KW-0378">Hydrolase</keyword>
<comment type="cofactor">
    <cofactor evidence="1">
        <name>Ca(2+)</name>
        <dbReference type="ChEBI" id="CHEBI:29108"/>
    </cofactor>
</comment>
<comment type="similarity">
    <text evidence="4">Belongs to the EME1/MMS4 family.</text>
</comment>
<dbReference type="GO" id="GO:0006281">
    <property type="term" value="P:DNA repair"/>
    <property type="evidence" value="ECO:0007669"/>
    <property type="project" value="UniProtKB-KW"/>
</dbReference>
<protein>
    <recommendedName>
        <fullName evidence="24">ERCC4 domain-containing protein</fullName>
    </recommendedName>
</protein>
<organism evidence="25">
    <name type="scientific">Brassica campestris</name>
    <name type="common">Field mustard</name>
    <dbReference type="NCBI Taxonomy" id="3711"/>
    <lineage>
        <taxon>Eukaryota</taxon>
        <taxon>Viridiplantae</taxon>
        <taxon>Streptophyta</taxon>
        <taxon>Embryophyta</taxon>
        <taxon>Tracheophyta</taxon>
        <taxon>Spermatophyta</taxon>
        <taxon>Magnoliopsida</taxon>
        <taxon>eudicotyledons</taxon>
        <taxon>Gunneridae</taxon>
        <taxon>Pentapetalae</taxon>
        <taxon>rosids</taxon>
        <taxon>malvids</taxon>
        <taxon>Brassicales</taxon>
        <taxon>Brassicaceae</taxon>
        <taxon>Brassiceae</taxon>
        <taxon>Brassica</taxon>
    </lineage>
</organism>
<keyword evidence="7" id="KW-0479">Metal-binding</keyword>
<feature type="compositionally biased region" description="Polar residues" evidence="23">
    <location>
        <begin position="199"/>
        <end position="210"/>
    </location>
</feature>
<keyword evidence="16" id="KW-0234">DNA repair</keyword>
<evidence type="ECO:0000256" key="11">
    <source>
        <dbReference type="ARBA" id="ARBA00022801"/>
    </source>
</evidence>
<dbReference type="PANTHER" id="PTHR21077">
    <property type="entry name" value="EME1 PROTEIN"/>
    <property type="match status" value="1"/>
</dbReference>
<keyword evidence="19" id="KW-0131">Cell cycle</keyword>
<comment type="subunit">
    <text evidence="21">Forms a heterodimer with MUS81.</text>
</comment>
<gene>
    <name evidence="25" type="ORF">BRAA04T17279Z</name>
</gene>
<dbReference type="InterPro" id="IPR042530">
    <property type="entry name" value="EME1/EME2_C"/>
</dbReference>
<feature type="compositionally biased region" description="Low complexity" evidence="23">
    <location>
        <begin position="284"/>
        <end position="294"/>
    </location>
</feature>
<dbReference type="InterPro" id="IPR033310">
    <property type="entry name" value="Mms4/EME1/EME2"/>
</dbReference>
<evidence type="ECO:0000256" key="5">
    <source>
        <dbReference type="ARBA" id="ARBA00022618"/>
    </source>
</evidence>
<dbReference type="Pfam" id="PF21292">
    <property type="entry name" value="EME1-MUS81_C"/>
    <property type="match status" value="1"/>
</dbReference>
<keyword evidence="14 22" id="KW-0175">Coiled coil</keyword>
<evidence type="ECO:0000256" key="20">
    <source>
        <dbReference type="ARBA" id="ARBA00059712"/>
    </source>
</evidence>
<comment type="subcellular location">
    <subcellularLocation>
        <location evidence="3">Nucleus</location>
    </subcellularLocation>
</comment>
<evidence type="ECO:0000256" key="22">
    <source>
        <dbReference type="SAM" id="Coils"/>
    </source>
</evidence>
<evidence type="ECO:0000256" key="1">
    <source>
        <dbReference type="ARBA" id="ARBA00001913"/>
    </source>
</evidence>
<evidence type="ECO:0000256" key="13">
    <source>
        <dbReference type="ARBA" id="ARBA00022842"/>
    </source>
</evidence>
<keyword evidence="18" id="KW-0469">Meiosis</keyword>
<feature type="compositionally biased region" description="Low complexity" evidence="23">
    <location>
        <begin position="329"/>
        <end position="341"/>
    </location>
</feature>
<dbReference type="InterPro" id="IPR006166">
    <property type="entry name" value="ERCC4_domain"/>
</dbReference>
<keyword evidence="6" id="KW-0540">Nuclease</keyword>
<feature type="region of interest" description="Disordered" evidence="23">
    <location>
        <begin position="244"/>
        <end position="307"/>
    </location>
</feature>
<feature type="domain" description="ERCC4" evidence="24">
    <location>
        <begin position="424"/>
        <end position="562"/>
    </location>
</feature>
<dbReference type="Gene3D" id="1.10.150.670">
    <property type="entry name" value="Crossover junction endonuclease EME1, DNA-binding domain"/>
    <property type="match status" value="1"/>
</dbReference>
<dbReference type="GO" id="GO:0046872">
    <property type="term" value="F:metal ion binding"/>
    <property type="evidence" value="ECO:0007669"/>
    <property type="project" value="UniProtKB-KW"/>
</dbReference>
<dbReference type="GO" id="GO:0051301">
    <property type="term" value="P:cell division"/>
    <property type="evidence" value="ECO:0007669"/>
    <property type="project" value="UniProtKB-KW"/>
</dbReference>
<accession>A0A3P6CF85</accession>
<evidence type="ECO:0000256" key="8">
    <source>
        <dbReference type="ARBA" id="ARBA00022759"/>
    </source>
</evidence>
<evidence type="ECO:0000256" key="7">
    <source>
        <dbReference type="ARBA" id="ARBA00022723"/>
    </source>
</evidence>
<evidence type="ECO:0000256" key="10">
    <source>
        <dbReference type="ARBA" id="ARBA00022776"/>
    </source>
</evidence>
<keyword evidence="5" id="KW-0132">Cell division</keyword>
<evidence type="ECO:0000256" key="6">
    <source>
        <dbReference type="ARBA" id="ARBA00022722"/>
    </source>
</evidence>
<keyword evidence="13" id="KW-0460">Magnesium</keyword>
<dbReference type="GO" id="GO:0006310">
    <property type="term" value="P:DNA recombination"/>
    <property type="evidence" value="ECO:0007669"/>
    <property type="project" value="UniProtKB-KW"/>
</dbReference>
<dbReference type="Pfam" id="PF02732">
    <property type="entry name" value="ERCC4"/>
    <property type="match status" value="1"/>
</dbReference>
<name>A0A3P6CF85_BRACM</name>
<dbReference type="Gene3D" id="3.40.50.10130">
    <property type="match status" value="1"/>
</dbReference>
<dbReference type="GO" id="GO:0005634">
    <property type="term" value="C:nucleus"/>
    <property type="evidence" value="ECO:0007669"/>
    <property type="project" value="UniProtKB-SubCell"/>
</dbReference>
<evidence type="ECO:0000256" key="4">
    <source>
        <dbReference type="ARBA" id="ARBA00005313"/>
    </source>
</evidence>
<evidence type="ECO:0000259" key="24">
    <source>
        <dbReference type="Pfam" id="PF02732"/>
    </source>
</evidence>
<keyword evidence="17" id="KW-0539">Nucleus</keyword>
<dbReference type="GO" id="GO:0003677">
    <property type="term" value="F:DNA binding"/>
    <property type="evidence" value="ECO:0007669"/>
    <property type="project" value="InterPro"/>
</dbReference>
<dbReference type="GO" id="GO:0004519">
    <property type="term" value="F:endonuclease activity"/>
    <property type="evidence" value="ECO:0007669"/>
    <property type="project" value="UniProtKB-KW"/>
</dbReference>
<evidence type="ECO:0000256" key="19">
    <source>
        <dbReference type="ARBA" id="ARBA00023306"/>
    </source>
</evidence>
<keyword evidence="9" id="KW-0227">DNA damage</keyword>
<dbReference type="AlphaFoldDB" id="A0A3P6CF85"/>
<dbReference type="PANTHER" id="PTHR21077:SF11">
    <property type="entry name" value="ERCC4 DOMAIN-CONTAINING PROTEIN"/>
    <property type="match status" value="1"/>
</dbReference>
<comment type="function">
    <text evidence="20">Interacts with MUS81 to form a DNA structure-specific endonuclease with substrate preference for branched DNA structures with a 5'-end at the branch nick. Typical substrates include 3'-flap structures, D-loops, replication forks, nicked Holliday junctions and also intact Holliday junctions with a reduced efficiency. May be required in mitosis for the processing of stalled or collapsed replication fork intermediates. Plays a role in DNA repair and in genotoxic stress-induced homologous recombination (HR) in somatic cells. Mediates a subset of meiotic recombination events that are insensitive to crossover interference.</text>
</comment>
<feature type="region of interest" description="Disordered" evidence="23">
    <location>
        <begin position="319"/>
        <end position="354"/>
    </location>
</feature>
<evidence type="ECO:0000256" key="16">
    <source>
        <dbReference type="ARBA" id="ARBA00023204"/>
    </source>
</evidence>
<evidence type="ECO:0000256" key="21">
    <source>
        <dbReference type="ARBA" id="ARBA00066032"/>
    </source>
</evidence>